<evidence type="ECO:0000256" key="4">
    <source>
        <dbReference type="ARBA" id="ARBA00022989"/>
    </source>
</evidence>
<accession>A0ABM5J4G2</accession>
<evidence type="ECO:0000313" key="9">
    <source>
        <dbReference type="EnsemblMetazoa" id="XP_044313697.1"/>
    </source>
</evidence>
<feature type="transmembrane region" description="Helical" evidence="7">
    <location>
        <begin position="154"/>
        <end position="174"/>
    </location>
</feature>
<proteinExistence type="inferred from homology"/>
<evidence type="ECO:0000259" key="8">
    <source>
        <dbReference type="Pfam" id="PF01694"/>
    </source>
</evidence>
<comment type="similarity">
    <text evidence="2">Belongs to the peptidase S54 family.</text>
</comment>
<comment type="subcellular location">
    <subcellularLocation>
        <location evidence="1">Membrane</location>
        <topology evidence="1">Multi-pass membrane protein</topology>
    </subcellularLocation>
</comment>
<evidence type="ECO:0000256" key="1">
    <source>
        <dbReference type="ARBA" id="ARBA00004141"/>
    </source>
</evidence>
<feature type="transmembrane region" description="Helical" evidence="7">
    <location>
        <begin position="286"/>
        <end position="305"/>
    </location>
</feature>
<dbReference type="InterPro" id="IPR022764">
    <property type="entry name" value="Peptidase_S54_rhomboid_dom"/>
</dbReference>
<dbReference type="PANTHER" id="PTHR45840:SF2">
    <property type="entry name" value="PROTEIN RHOMBOID-RELATED"/>
    <property type="match status" value="1"/>
</dbReference>
<keyword evidence="5 7" id="KW-0472">Membrane</keyword>
<protein>
    <recommendedName>
        <fullName evidence="8">Peptidase S54 rhomboid domain-containing protein</fullName>
    </recommendedName>
</protein>
<dbReference type="EnsemblMetazoa" id="XM_044457762.1">
    <property type="protein sequence ID" value="XP_044313697.1"/>
    <property type="gene ID" value="LOC108040145"/>
</dbReference>
<evidence type="ECO:0000256" key="3">
    <source>
        <dbReference type="ARBA" id="ARBA00022692"/>
    </source>
</evidence>
<keyword evidence="10" id="KW-1185">Reference proteome</keyword>
<feature type="domain" description="Peptidase S54 rhomboid" evidence="8">
    <location>
        <begin position="193"/>
        <end position="341"/>
    </location>
</feature>
<feature type="compositionally biased region" description="Low complexity" evidence="6">
    <location>
        <begin position="45"/>
        <end position="57"/>
    </location>
</feature>
<feature type="region of interest" description="Disordered" evidence="6">
    <location>
        <begin position="25"/>
        <end position="102"/>
    </location>
</feature>
<evidence type="ECO:0000313" key="10">
    <source>
        <dbReference type="Proteomes" id="UP001652680"/>
    </source>
</evidence>
<feature type="transmembrane region" description="Helical" evidence="7">
    <location>
        <begin position="352"/>
        <end position="373"/>
    </location>
</feature>
<dbReference type="PANTHER" id="PTHR45840">
    <property type="entry name" value="RHOMBOID-RELATED PROTEIN"/>
    <property type="match status" value="1"/>
</dbReference>
<feature type="transmembrane region" description="Helical" evidence="7">
    <location>
        <begin position="234"/>
        <end position="251"/>
    </location>
</feature>
<dbReference type="GeneID" id="108040145"/>
<evidence type="ECO:0000256" key="2">
    <source>
        <dbReference type="ARBA" id="ARBA00009045"/>
    </source>
</evidence>
<feature type="compositionally biased region" description="Acidic residues" evidence="6">
    <location>
        <begin position="77"/>
        <end position="86"/>
    </location>
</feature>
<dbReference type="Pfam" id="PF01694">
    <property type="entry name" value="Rhomboid"/>
    <property type="match status" value="1"/>
</dbReference>
<reference evidence="10" key="1">
    <citation type="journal article" date="2021" name="Elife">
        <title>Highly contiguous assemblies of 101 drosophilid genomes.</title>
        <authorList>
            <person name="Kim B.Y."/>
            <person name="Wang J.R."/>
            <person name="Miller D.E."/>
            <person name="Barmina O."/>
            <person name="Delaney E."/>
            <person name="Thompson A."/>
            <person name="Comeault A.A."/>
            <person name="Peede D."/>
            <person name="D'Agostino E.R."/>
            <person name="Pelaez J."/>
            <person name="Aguilar J.M."/>
            <person name="Haji D."/>
            <person name="Matsunaga T."/>
            <person name="Armstrong E.E."/>
            <person name="Zych M."/>
            <person name="Ogawa Y."/>
            <person name="Stamenkovic-Radak M."/>
            <person name="Jelic M."/>
            <person name="Veselinovic M.S."/>
            <person name="Tanaskovic M."/>
            <person name="Eric P."/>
            <person name="Gao J.J."/>
            <person name="Katoh T.K."/>
            <person name="Toda M.J."/>
            <person name="Watabe H."/>
            <person name="Watada M."/>
            <person name="Davis J.S."/>
            <person name="Moyle L.C."/>
            <person name="Manoli G."/>
            <person name="Bertolini E."/>
            <person name="Kostal V."/>
            <person name="Hawley R.S."/>
            <person name="Takahashi A."/>
            <person name="Jones C.D."/>
            <person name="Price D.K."/>
            <person name="Whiteman N."/>
            <person name="Kopp A."/>
            <person name="Matute D.R."/>
            <person name="Petrov D.A."/>
        </authorList>
    </citation>
    <scope>NUCLEOTIDE SEQUENCE [LARGE SCALE GENOMIC DNA]</scope>
</reference>
<evidence type="ECO:0000256" key="7">
    <source>
        <dbReference type="SAM" id="Phobius"/>
    </source>
</evidence>
<keyword evidence="4 7" id="KW-1133">Transmembrane helix</keyword>
<feature type="transmembrane region" description="Helical" evidence="7">
    <location>
        <begin position="257"/>
        <end position="279"/>
    </location>
</feature>
<keyword evidence="3 7" id="KW-0812">Transmembrane</keyword>
<feature type="transmembrane region" description="Helical" evidence="7">
    <location>
        <begin position="320"/>
        <end position="340"/>
    </location>
</feature>
<dbReference type="SUPFAM" id="SSF144091">
    <property type="entry name" value="Rhomboid-like"/>
    <property type="match status" value="1"/>
</dbReference>
<dbReference type="Proteomes" id="UP001652680">
    <property type="component" value="Unassembled WGS sequence"/>
</dbReference>
<dbReference type="InterPro" id="IPR051739">
    <property type="entry name" value="Rhomboid_IM_Serine_Proteases"/>
</dbReference>
<dbReference type="RefSeq" id="XP_044313697.1">
    <property type="nucleotide sequence ID" value="XM_044457762.1"/>
</dbReference>
<feature type="transmembrane region" description="Helical" evidence="7">
    <location>
        <begin position="194"/>
        <end position="222"/>
    </location>
</feature>
<name>A0ABM5J4G2_DRORH</name>
<dbReference type="InterPro" id="IPR035952">
    <property type="entry name" value="Rhomboid-like_sf"/>
</dbReference>
<organism evidence="9 10">
    <name type="scientific">Drosophila rhopaloa</name>
    <name type="common">Fruit fly</name>
    <dbReference type="NCBI Taxonomy" id="1041015"/>
    <lineage>
        <taxon>Eukaryota</taxon>
        <taxon>Metazoa</taxon>
        <taxon>Ecdysozoa</taxon>
        <taxon>Arthropoda</taxon>
        <taxon>Hexapoda</taxon>
        <taxon>Insecta</taxon>
        <taxon>Pterygota</taxon>
        <taxon>Neoptera</taxon>
        <taxon>Endopterygota</taxon>
        <taxon>Diptera</taxon>
        <taxon>Brachycera</taxon>
        <taxon>Muscomorpha</taxon>
        <taxon>Ephydroidea</taxon>
        <taxon>Drosophilidae</taxon>
        <taxon>Drosophila</taxon>
        <taxon>Sophophora</taxon>
    </lineage>
</organism>
<reference evidence="9" key="2">
    <citation type="submission" date="2025-05" db="UniProtKB">
        <authorList>
            <consortium name="EnsemblMetazoa"/>
        </authorList>
    </citation>
    <scope>IDENTIFICATION</scope>
</reference>
<dbReference type="Gene3D" id="1.20.1540.10">
    <property type="entry name" value="Rhomboid-like"/>
    <property type="match status" value="1"/>
</dbReference>
<evidence type="ECO:0000256" key="5">
    <source>
        <dbReference type="ARBA" id="ARBA00023136"/>
    </source>
</evidence>
<evidence type="ECO:0000256" key="6">
    <source>
        <dbReference type="SAM" id="MobiDB-lite"/>
    </source>
</evidence>
<sequence length="400" mass="43552">MHFRFAGGTRVPVLVLVLNKNICPQTKDSSEKRRKPSPASPPPSLQLLLLSGAPSQGRRPKNRPLSQGEVVQGEQESKEEEEEEKQEEMPPSTVLQMPPAPSSSKSGLVLGVCCDQLMALQSVQRASGVAASKGSPDWGSHKAKHLEGATASKWVPPFFIILVSLLEILVFLWVNADPPEDSLLVYRPDQRLQLWRFFSYALLHASWLHLGYNVLTQLLFGVPLELVHGSLRTGVIYLAGVLAGSLGTSVVDSEVYLVGASGGVYALLAAQLASLLLNFGQMRHGVVQLLAVIAFVFCDLGYALYSRELAVQHLQTRPSVSYIAHMTGALAGISVGLLLLRQLDGELRPRPLRWLALGVWCLFSAFGIAFNLVNTITAQLLAEEEGQVIRQHLLNDLGMG</sequence>